<dbReference type="AlphaFoldDB" id="A0AAV7VK69"/>
<sequence length="113" mass="12345">MSSRPRPELSRQREPPDSGSTSAAASATSPEAELRKQQMHCSYGSLCEAPSTPAARVLHCVRARDRVCGLYNNAQLPVEPHCGLKSRSARSPYYRNLNPADYDRGGCALLTKL</sequence>
<evidence type="ECO:0000313" key="3">
    <source>
        <dbReference type="Proteomes" id="UP001066276"/>
    </source>
</evidence>
<organism evidence="2 3">
    <name type="scientific">Pleurodeles waltl</name>
    <name type="common">Iberian ribbed newt</name>
    <dbReference type="NCBI Taxonomy" id="8319"/>
    <lineage>
        <taxon>Eukaryota</taxon>
        <taxon>Metazoa</taxon>
        <taxon>Chordata</taxon>
        <taxon>Craniata</taxon>
        <taxon>Vertebrata</taxon>
        <taxon>Euteleostomi</taxon>
        <taxon>Amphibia</taxon>
        <taxon>Batrachia</taxon>
        <taxon>Caudata</taxon>
        <taxon>Salamandroidea</taxon>
        <taxon>Salamandridae</taxon>
        <taxon>Pleurodelinae</taxon>
        <taxon>Pleurodeles</taxon>
    </lineage>
</organism>
<accession>A0AAV7VK69</accession>
<feature type="compositionally biased region" description="Basic and acidic residues" evidence="1">
    <location>
        <begin position="1"/>
        <end position="16"/>
    </location>
</feature>
<proteinExistence type="predicted"/>
<dbReference type="EMBL" id="JANPWB010000003">
    <property type="protein sequence ID" value="KAJ1200424.1"/>
    <property type="molecule type" value="Genomic_DNA"/>
</dbReference>
<reference evidence="2" key="1">
    <citation type="journal article" date="2022" name="bioRxiv">
        <title>Sequencing and chromosome-scale assembly of the giantPleurodeles waltlgenome.</title>
        <authorList>
            <person name="Brown T."/>
            <person name="Elewa A."/>
            <person name="Iarovenko S."/>
            <person name="Subramanian E."/>
            <person name="Araus A.J."/>
            <person name="Petzold A."/>
            <person name="Susuki M."/>
            <person name="Suzuki K.-i.T."/>
            <person name="Hayashi T."/>
            <person name="Toyoda A."/>
            <person name="Oliveira C."/>
            <person name="Osipova E."/>
            <person name="Leigh N.D."/>
            <person name="Simon A."/>
            <person name="Yun M.H."/>
        </authorList>
    </citation>
    <scope>NUCLEOTIDE SEQUENCE</scope>
    <source>
        <strain evidence="2">20211129_DDA</strain>
        <tissue evidence="2">Liver</tissue>
    </source>
</reference>
<feature type="region of interest" description="Disordered" evidence="1">
    <location>
        <begin position="1"/>
        <end position="34"/>
    </location>
</feature>
<evidence type="ECO:0000256" key="1">
    <source>
        <dbReference type="SAM" id="MobiDB-lite"/>
    </source>
</evidence>
<name>A0AAV7VK69_PLEWA</name>
<keyword evidence="3" id="KW-1185">Reference proteome</keyword>
<evidence type="ECO:0000313" key="2">
    <source>
        <dbReference type="EMBL" id="KAJ1200424.1"/>
    </source>
</evidence>
<feature type="compositionally biased region" description="Low complexity" evidence="1">
    <location>
        <begin position="20"/>
        <end position="29"/>
    </location>
</feature>
<protein>
    <submittedName>
        <fullName evidence="2">Uncharacterized protein</fullName>
    </submittedName>
</protein>
<gene>
    <name evidence="2" type="ORF">NDU88_004248</name>
</gene>
<comment type="caution">
    <text evidence="2">The sequence shown here is derived from an EMBL/GenBank/DDBJ whole genome shotgun (WGS) entry which is preliminary data.</text>
</comment>
<dbReference type="Proteomes" id="UP001066276">
    <property type="component" value="Chromosome 2_1"/>
</dbReference>